<evidence type="ECO:0000313" key="9">
    <source>
        <dbReference type="EMBL" id="KZP33739.1"/>
    </source>
</evidence>
<name>A0A166WGQ4_9AGAM</name>
<dbReference type="EMBL" id="KV417481">
    <property type="protein sequence ID" value="KZP33739.1"/>
    <property type="molecule type" value="Genomic_DNA"/>
</dbReference>
<dbReference type="InterPro" id="IPR027417">
    <property type="entry name" value="P-loop_NTPase"/>
</dbReference>
<evidence type="ECO:0000256" key="1">
    <source>
        <dbReference type="ARBA" id="ARBA00006271"/>
    </source>
</evidence>
<dbReference type="OrthoDB" id="121051at2759"/>
<dbReference type="Proteomes" id="UP000076532">
    <property type="component" value="Unassembled WGS sequence"/>
</dbReference>
<accession>A0A166WGQ4</accession>
<dbReference type="InterPro" id="IPR007860">
    <property type="entry name" value="DNA_mmatch_repair_MutS_con_dom"/>
</dbReference>
<dbReference type="GO" id="GO:0030983">
    <property type="term" value="F:mismatched DNA binding"/>
    <property type="evidence" value="ECO:0007669"/>
    <property type="project" value="UniProtKB-UniRule"/>
</dbReference>
<feature type="compositionally biased region" description="Polar residues" evidence="7">
    <location>
        <begin position="271"/>
        <end position="283"/>
    </location>
</feature>
<evidence type="ECO:0000313" key="10">
    <source>
        <dbReference type="Proteomes" id="UP000076532"/>
    </source>
</evidence>
<dbReference type="InterPro" id="IPR017261">
    <property type="entry name" value="DNA_mismatch_repair_MutS/MSH"/>
</dbReference>
<dbReference type="Pfam" id="PF00488">
    <property type="entry name" value="MutS_V"/>
    <property type="match status" value="1"/>
</dbReference>
<dbReference type="Gene3D" id="3.40.1170.10">
    <property type="entry name" value="DNA repair protein MutS, domain I"/>
    <property type="match status" value="1"/>
</dbReference>
<dbReference type="Gene3D" id="1.10.1420.10">
    <property type="match status" value="2"/>
</dbReference>
<feature type="compositionally biased region" description="Basic residues" evidence="7">
    <location>
        <begin position="251"/>
        <end position="264"/>
    </location>
</feature>
<evidence type="ECO:0000256" key="3">
    <source>
        <dbReference type="ARBA" id="ARBA00022763"/>
    </source>
</evidence>
<dbReference type="SUPFAM" id="SSF53150">
    <property type="entry name" value="DNA repair protein MutS, domain II"/>
    <property type="match status" value="1"/>
</dbReference>
<feature type="compositionally biased region" description="Polar residues" evidence="7">
    <location>
        <begin position="186"/>
        <end position="196"/>
    </location>
</feature>
<dbReference type="Gene3D" id="3.30.420.110">
    <property type="entry name" value="MutS, connector domain"/>
    <property type="match status" value="1"/>
</dbReference>
<dbReference type="SUPFAM" id="SSF52540">
    <property type="entry name" value="P-loop containing nucleoside triphosphate hydrolases"/>
    <property type="match status" value="1"/>
</dbReference>
<gene>
    <name evidence="9" type="ORF">FIBSPDRAFT_720397</name>
</gene>
<dbReference type="InterPro" id="IPR000432">
    <property type="entry name" value="DNA_mismatch_repair_MutS_C"/>
</dbReference>
<dbReference type="PANTHER" id="PTHR11361:SF148">
    <property type="entry name" value="DNA MISMATCH REPAIR PROTEIN MSH6"/>
    <property type="match status" value="1"/>
</dbReference>
<dbReference type="GO" id="GO:0032301">
    <property type="term" value="C:MutSalpha complex"/>
    <property type="evidence" value="ECO:0007669"/>
    <property type="project" value="TreeGrafter"/>
</dbReference>
<dbReference type="GO" id="GO:0005524">
    <property type="term" value="F:ATP binding"/>
    <property type="evidence" value="ECO:0007669"/>
    <property type="project" value="UniProtKB-UniRule"/>
</dbReference>
<dbReference type="GO" id="GO:0006298">
    <property type="term" value="P:mismatch repair"/>
    <property type="evidence" value="ECO:0007669"/>
    <property type="project" value="InterPro"/>
</dbReference>
<dbReference type="InterPro" id="IPR036187">
    <property type="entry name" value="DNA_mismatch_repair_MutS_sf"/>
</dbReference>
<keyword evidence="2 6" id="KW-0547">Nucleotide-binding</keyword>
<organism evidence="9 10">
    <name type="scientific">Athelia psychrophila</name>
    <dbReference type="NCBI Taxonomy" id="1759441"/>
    <lineage>
        <taxon>Eukaryota</taxon>
        <taxon>Fungi</taxon>
        <taxon>Dikarya</taxon>
        <taxon>Basidiomycota</taxon>
        <taxon>Agaricomycotina</taxon>
        <taxon>Agaricomycetes</taxon>
        <taxon>Agaricomycetidae</taxon>
        <taxon>Atheliales</taxon>
        <taxon>Atheliaceae</taxon>
        <taxon>Athelia</taxon>
    </lineage>
</organism>
<dbReference type="PIRSF" id="PIRSF037677">
    <property type="entry name" value="DNA_mis_repair_Msh6"/>
    <property type="match status" value="1"/>
</dbReference>
<feature type="region of interest" description="Disordered" evidence="7">
    <location>
        <begin position="129"/>
        <end position="283"/>
    </location>
</feature>
<dbReference type="SUPFAM" id="SSF48334">
    <property type="entry name" value="DNA repair protein MutS, domain III"/>
    <property type="match status" value="1"/>
</dbReference>
<comment type="similarity">
    <text evidence="1 6">Belongs to the DNA mismatch repair MutS family.</text>
</comment>
<dbReference type="STRING" id="436010.A0A166WGQ4"/>
<dbReference type="Pfam" id="PF05192">
    <property type="entry name" value="MutS_III"/>
    <property type="match status" value="1"/>
</dbReference>
<feature type="compositionally biased region" description="Acidic residues" evidence="7">
    <location>
        <begin position="159"/>
        <end position="169"/>
    </location>
</feature>
<dbReference type="Pfam" id="PF01624">
    <property type="entry name" value="MutS_I"/>
    <property type="match status" value="1"/>
</dbReference>
<feature type="compositionally biased region" description="Polar residues" evidence="7">
    <location>
        <begin position="17"/>
        <end position="38"/>
    </location>
</feature>
<dbReference type="SMART" id="SM00534">
    <property type="entry name" value="MUTSac"/>
    <property type="match status" value="1"/>
</dbReference>
<dbReference type="InterPro" id="IPR036678">
    <property type="entry name" value="MutS_con_dom_sf"/>
</dbReference>
<feature type="region of interest" description="Disordered" evidence="7">
    <location>
        <begin position="1"/>
        <end position="99"/>
    </location>
</feature>
<dbReference type="PANTHER" id="PTHR11361">
    <property type="entry name" value="DNA MISMATCH REPAIR PROTEIN MUTS FAMILY MEMBER"/>
    <property type="match status" value="1"/>
</dbReference>
<feature type="compositionally biased region" description="Low complexity" evidence="7">
    <location>
        <begin position="206"/>
        <end position="233"/>
    </location>
</feature>
<feature type="domain" description="DNA mismatch repair proteins mutS family" evidence="8">
    <location>
        <begin position="1084"/>
        <end position="1100"/>
    </location>
</feature>
<evidence type="ECO:0000256" key="5">
    <source>
        <dbReference type="ARBA" id="ARBA00023125"/>
    </source>
</evidence>
<evidence type="ECO:0000256" key="2">
    <source>
        <dbReference type="ARBA" id="ARBA00022741"/>
    </source>
</evidence>
<keyword evidence="10" id="KW-1185">Reference proteome</keyword>
<keyword evidence="3 6" id="KW-0227">DNA damage</keyword>
<dbReference type="Gene3D" id="3.40.50.300">
    <property type="entry name" value="P-loop containing nucleotide triphosphate hydrolases"/>
    <property type="match status" value="1"/>
</dbReference>
<dbReference type="AlphaFoldDB" id="A0A166WGQ4"/>
<evidence type="ECO:0000256" key="6">
    <source>
        <dbReference type="PIRNR" id="PIRNR037677"/>
    </source>
</evidence>
<dbReference type="Pfam" id="PF05188">
    <property type="entry name" value="MutS_II"/>
    <property type="match status" value="1"/>
</dbReference>
<feature type="compositionally biased region" description="Polar residues" evidence="7">
    <location>
        <begin position="49"/>
        <end position="62"/>
    </location>
</feature>
<dbReference type="PROSITE" id="PS00486">
    <property type="entry name" value="DNA_MISMATCH_REPAIR_2"/>
    <property type="match status" value="1"/>
</dbReference>
<reference evidence="9 10" key="1">
    <citation type="journal article" date="2016" name="Mol. Biol. Evol.">
        <title>Comparative Genomics of Early-Diverging Mushroom-Forming Fungi Provides Insights into the Origins of Lignocellulose Decay Capabilities.</title>
        <authorList>
            <person name="Nagy L.G."/>
            <person name="Riley R."/>
            <person name="Tritt A."/>
            <person name="Adam C."/>
            <person name="Daum C."/>
            <person name="Floudas D."/>
            <person name="Sun H."/>
            <person name="Yadav J.S."/>
            <person name="Pangilinan J."/>
            <person name="Larsson K.H."/>
            <person name="Matsuura K."/>
            <person name="Barry K."/>
            <person name="Labutti K."/>
            <person name="Kuo R."/>
            <person name="Ohm R.A."/>
            <person name="Bhattacharya S.S."/>
            <person name="Shirouzu T."/>
            <person name="Yoshinaga Y."/>
            <person name="Martin F.M."/>
            <person name="Grigoriev I.V."/>
            <person name="Hibbett D.S."/>
        </authorList>
    </citation>
    <scope>NUCLEOTIDE SEQUENCE [LARGE SCALE GENOMIC DNA]</scope>
    <source>
        <strain evidence="9 10">CBS 109695</strain>
    </source>
</reference>
<dbReference type="FunFam" id="3.40.1170.10:FF:000002">
    <property type="entry name" value="DNA mismatch repair protein"/>
    <property type="match status" value="1"/>
</dbReference>
<evidence type="ECO:0000259" key="8">
    <source>
        <dbReference type="PROSITE" id="PS00486"/>
    </source>
</evidence>
<evidence type="ECO:0000256" key="4">
    <source>
        <dbReference type="ARBA" id="ARBA00022840"/>
    </source>
</evidence>
<dbReference type="SMART" id="SM00533">
    <property type="entry name" value="MUTSd"/>
    <property type="match status" value="1"/>
</dbReference>
<dbReference type="InterPro" id="IPR007696">
    <property type="entry name" value="DNA_mismatch_repair_MutS_core"/>
</dbReference>
<keyword evidence="5 6" id="KW-0238">DNA-binding</keyword>
<proteinExistence type="inferred from homology"/>
<dbReference type="InterPro" id="IPR007695">
    <property type="entry name" value="DNA_mismatch_repair_MutS-lik_N"/>
</dbReference>
<evidence type="ECO:0000256" key="7">
    <source>
        <dbReference type="SAM" id="MobiDB-lite"/>
    </source>
</evidence>
<protein>
    <recommendedName>
        <fullName evidence="6">DNA mismatch repair protein</fullName>
    </recommendedName>
</protein>
<dbReference type="SUPFAM" id="SSF55271">
    <property type="entry name" value="DNA repair protein MutS, domain I"/>
    <property type="match status" value="1"/>
</dbReference>
<dbReference type="InterPro" id="IPR016151">
    <property type="entry name" value="DNA_mismatch_repair_MutS_N"/>
</dbReference>
<sequence length="1257" mass="139586">MKQKSLMSFFGKPAEAKSNSGNKPAGTPSSAFKSQPSVPKTPLSKSKETSNLTKATPSSSADNGMWSDKDRSNVKDTPPTSDAIDVDMLSGEEEQNERVQVPRVRAFNSYMGLCNSWMIQTRVKRKLFIDSDDESPVKKAALAPSSPESPKQRVASAVTDDDDEVEESGEALSSFTSKLTKYKKAGSQSSRRPSQASDDDAFLIPSDSSIPTSSHRRSSSGSSASSLRSSAMDSDSDSFIAPDSDAEVGKAARKSIGKASKAKTSRPAPEKNTSNARGSNYSFLTAAEQREQDKKDEKKDTESPYSFLLDIKDKDGVKPGDAKYDPRTLYIPKSAWASFTPFEKQFWEIKQNHYDTVLFFQKGKFLELYEDDARIGHTEFDLKLTQRVKMSMVGVPEMSFNFWAAKFLGKGYKVGRVDQVETALGAEMRQAADKKKGKPAEKDGGKEKIVRRELNKVYTNGTLVDDALLIDEQAGHCISIREGKTKDGDDDGGAETTNMFGICVLDSATSEFSLSSFEDDICRTKLETLLRQLRPKEVIYMKGNPTISTIRLLDAVLPTSCLRTVLRTSEGFDHEQTLQELGEMYPAEEDGDMEEEDAMLSTSVPQSIRDMATCKDTMRALGCMIWYLRTLNIDKEIFSMKNFNVYDPMKQGEGLILDGQTLAHIEVLINNEGGEEGTLLKLLSRCVTPFGKRLFRIWLCMPLSKVADINARQDAVQDIMDHPTFEEAFTSIAKGLPDLERIVSRIHARNCKVKDFLKVLAAFKKLTKGMDNLATLSESFASKTIFGLLRSAPDLLPSIKNVKEMYQEPDGDAGELMPVEGKDDVYDEIMTEITGLESELDEELEKLQKRLKPKTPLTYWHSAQGTKEIYLVQTKPDQKNIPDDWTKSASIKAAIRWVVPSLQLTIRSLKEARENRSTAIKEFKFRLFAEFDTDRGIWLRAIRVFAELDCLFSLAKSSSALGEPACRPDFVEGDAAWIDFKDLRHPALAIKSDFIPNDVKLGGDVGRVALLTGQPASSAMRTTAAGIIMAQLGMLVPAESVRMCPVDAILTRMGAYDNMFSNASTFKVELDECCKIMRNATPKSFVILDELGRGTSTYDGMAIAGAVLHQLATHTLPLSFFATHYGSLTDDFEYHPNIRNMHMATLVDEEKRELVFLYKLIDGIATSSFGTHVANLAGVPTEVVKRAEVVSEDFARKFKAKIEGKQEKSAAAKLPLVAQADFVYLYKLATGTLKIPEDPFKQRELLKALKETVRKYI</sequence>
<comment type="function">
    <text evidence="6">Component of the post-replicative DNA mismatch repair system (MMR).</text>
</comment>
<dbReference type="GO" id="GO:0140664">
    <property type="term" value="F:ATP-dependent DNA damage sensor activity"/>
    <property type="evidence" value="ECO:0007669"/>
    <property type="project" value="InterPro"/>
</dbReference>
<dbReference type="InterPro" id="IPR045076">
    <property type="entry name" value="MutS"/>
</dbReference>
<keyword evidence="6" id="KW-0234">DNA repair</keyword>
<keyword evidence="4 6" id="KW-0067">ATP-binding</keyword>